<feature type="transmembrane region" description="Helical" evidence="1">
    <location>
        <begin position="12"/>
        <end position="33"/>
    </location>
</feature>
<keyword evidence="1" id="KW-0812">Transmembrane</keyword>
<dbReference type="AlphaFoldDB" id="A0A936ZFC5"/>
<evidence type="ECO:0000256" key="1">
    <source>
        <dbReference type="SAM" id="Phobius"/>
    </source>
</evidence>
<gene>
    <name evidence="2" type="ORF">JI739_09060</name>
</gene>
<evidence type="ECO:0000313" key="2">
    <source>
        <dbReference type="EMBL" id="MBL0420489.1"/>
    </source>
</evidence>
<dbReference type="Pfam" id="PF16732">
    <property type="entry name" value="ComP_DUS"/>
    <property type="match status" value="1"/>
</dbReference>
<name>A0A936ZFC5_9BURK</name>
<protein>
    <submittedName>
        <fullName evidence="2">Type IV pilin protein</fullName>
    </submittedName>
</protein>
<dbReference type="InterPro" id="IPR012902">
    <property type="entry name" value="N_methyl_site"/>
</dbReference>
<keyword evidence="3" id="KW-1185">Reference proteome</keyword>
<dbReference type="PANTHER" id="PTHR30093">
    <property type="entry name" value="GENERAL SECRETION PATHWAY PROTEIN G"/>
    <property type="match status" value="1"/>
</dbReference>
<dbReference type="Proteomes" id="UP000613011">
    <property type="component" value="Unassembled WGS sequence"/>
</dbReference>
<comment type="caution">
    <text evidence="2">The sequence shown here is derived from an EMBL/GenBank/DDBJ whole genome shotgun (WGS) entry which is preliminary data.</text>
</comment>
<dbReference type="InterPro" id="IPR045584">
    <property type="entry name" value="Pilin-like"/>
</dbReference>
<accession>A0A936ZFC5</accession>
<keyword evidence="1" id="KW-1133">Transmembrane helix</keyword>
<dbReference type="SUPFAM" id="SSF54523">
    <property type="entry name" value="Pili subunits"/>
    <property type="match status" value="1"/>
</dbReference>
<dbReference type="NCBIfam" id="TIGR02532">
    <property type="entry name" value="IV_pilin_GFxxxE"/>
    <property type="match status" value="1"/>
</dbReference>
<dbReference type="RefSeq" id="WP_201683564.1">
    <property type="nucleotide sequence ID" value="NZ_JAEQNA010000002.1"/>
</dbReference>
<dbReference type="PANTHER" id="PTHR30093:SF47">
    <property type="entry name" value="TYPE IV PILUS NON-CORE MINOR PILIN PILE"/>
    <property type="match status" value="1"/>
</dbReference>
<dbReference type="InterPro" id="IPR031982">
    <property type="entry name" value="PilE-like"/>
</dbReference>
<dbReference type="Gene3D" id="3.30.700.10">
    <property type="entry name" value="Glycoprotein, Type 4 Pilin"/>
    <property type="match status" value="1"/>
</dbReference>
<proteinExistence type="predicted"/>
<dbReference type="Pfam" id="PF07963">
    <property type="entry name" value="N_methyl"/>
    <property type="match status" value="1"/>
</dbReference>
<dbReference type="EMBL" id="JAEQNA010000002">
    <property type="protein sequence ID" value="MBL0420489.1"/>
    <property type="molecule type" value="Genomic_DNA"/>
</dbReference>
<evidence type="ECO:0000313" key="3">
    <source>
        <dbReference type="Proteomes" id="UP000613011"/>
    </source>
</evidence>
<reference evidence="2" key="1">
    <citation type="submission" date="2021-01" db="EMBL/GenBank/DDBJ databases">
        <title>Ramlibacter sp. strain AW1 16S ribosomal RNA gene Genome sequencing and assembly.</title>
        <authorList>
            <person name="Kang M."/>
        </authorList>
    </citation>
    <scope>NUCLEOTIDE SEQUENCE</scope>
    <source>
        <strain evidence="2">AW1</strain>
    </source>
</reference>
<organism evidence="2 3">
    <name type="scientific">Ramlibacter aurantiacus</name>
    <dbReference type="NCBI Taxonomy" id="2801330"/>
    <lineage>
        <taxon>Bacteria</taxon>
        <taxon>Pseudomonadati</taxon>
        <taxon>Pseudomonadota</taxon>
        <taxon>Betaproteobacteria</taxon>
        <taxon>Burkholderiales</taxon>
        <taxon>Comamonadaceae</taxon>
        <taxon>Ramlibacter</taxon>
    </lineage>
</organism>
<dbReference type="GO" id="GO:0043683">
    <property type="term" value="P:type IV pilus assembly"/>
    <property type="evidence" value="ECO:0007669"/>
    <property type="project" value="InterPro"/>
</dbReference>
<keyword evidence="1" id="KW-0472">Membrane</keyword>
<sequence>MQHRPAARGFTLFELLMVLAIVGILAAVALPSYTSYIQRAKRAEARSTLMEAAQFMHRYYAVKSTYVGASLPARLQNSPAGAAADKAAHVLVSVSDATTFTLTAKPVSATDDCLTLTLNQAGVRAGTTRSGSPAAECWR</sequence>